<reference evidence="1" key="1">
    <citation type="journal article" date="2014" name="Int. J. Syst. Evol. Microbiol.">
        <title>Complete genome of a new Firmicutes species belonging to the dominant human colonic microbiota ('Ruminococcus bicirculans') reveals two chromosomes and a selective capacity to utilize plant glucans.</title>
        <authorList>
            <consortium name="NISC Comparative Sequencing Program"/>
            <person name="Wegmann U."/>
            <person name="Louis P."/>
            <person name="Goesmann A."/>
            <person name="Henrissat B."/>
            <person name="Duncan S.H."/>
            <person name="Flint H.J."/>
        </authorList>
    </citation>
    <scope>NUCLEOTIDE SEQUENCE</scope>
    <source>
        <strain evidence="1">JCM 17590</strain>
    </source>
</reference>
<dbReference type="InterPro" id="IPR009097">
    <property type="entry name" value="Cyclic_Pdiesterase"/>
</dbReference>
<gene>
    <name evidence="1" type="ORF">GCM10022286_02190</name>
</gene>
<dbReference type="SUPFAM" id="SSF55144">
    <property type="entry name" value="LigT-like"/>
    <property type="match status" value="1"/>
</dbReference>
<keyword evidence="2" id="KW-1185">Reference proteome</keyword>
<evidence type="ECO:0000313" key="1">
    <source>
        <dbReference type="EMBL" id="GAA4154497.1"/>
    </source>
</evidence>
<dbReference type="RefSeq" id="WP_344789893.1">
    <property type="nucleotide sequence ID" value="NZ_BAABBV010000001.1"/>
</dbReference>
<evidence type="ECO:0000313" key="2">
    <source>
        <dbReference type="Proteomes" id="UP001415169"/>
    </source>
</evidence>
<dbReference type="Pfam" id="PF13563">
    <property type="entry name" value="2_5_RNA_ligase2"/>
    <property type="match status" value="1"/>
</dbReference>
<accession>A0ABP7ZDK6</accession>
<name>A0ABP7ZDK6_9MICO</name>
<sequence>MRFFVVVLPLVPLQVGAGFRRDNWPAHVTLVPPFETDAPAGAVLDAIRSAAAGHAALVARGEGRAKFGRRRDVPVTTIELTPEFEALHVDVLAAVDRFLARGVKLTHVGPRSYRPHVTVQTGGALEPGASVTLTQLAVVDMRPHGDARHRAVVATVPLADPSR</sequence>
<reference evidence="1" key="2">
    <citation type="submission" date="2023-12" db="EMBL/GenBank/DDBJ databases">
        <authorList>
            <person name="Sun Q."/>
            <person name="Inoue M."/>
        </authorList>
    </citation>
    <scope>NUCLEOTIDE SEQUENCE</scope>
    <source>
        <strain evidence="1">JCM 17590</strain>
    </source>
</reference>
<evidence type="ECO:0008006" key="3">
    <source>
        <dbReference type="Google" id="ProtNLM"/>
    </source>
</evidence>
<protein>
    <recommendedName>
        <fullName evidence="3">2'-5' RNA ligase family protein</fullName>
    </recommendedName>
</protein>
<proteinExistence type="predicted"/>
<dbReference type="Proteomes" id="UP001415169">
    <property type="component" value="Unassembled WGS sequence"/>
</dbReference>
<organism evidence="1 2">
    <name type="scientific">Gryllotalpicola daejeonensis</name>
    <dbReference type="NCBI Taxonomy" id="993087"/>
    <lineage>
        <taxon>Bacteria</taxon>
        <taxon>Bacillati</taxon>
        <taxon>Actinomycetota</taxon>
        <taxon>Actinomycetes</taxon>
        <taxon>Micrococcales</taxon>
        <taxon>Microbacteriaceae</taxon>
        <taxon>Gryllotalpicola</taxon>
    </lineage>
</organism>
<comment type="caution">
    <text evidence="1">The sequence shown here is derived from an EMBL/GenBank/DDBJ whole genome shotgun (WGS) entry which is preliminary data.</text>
</comment>
<dbReference type="EMBL" id="BAABBV010000001">
    <property type="protein sequence ID" value="GAA4154497.1"/>
    <property type="molecule type" value="Genomic_DNA"/>
</dbReference>
<dbReference type="Gene3D" id="3.90.1140.10">
    <property type="entry name" value="Cyclic phosphodiesterase"/>
    <property type="match status" value="1"/>
</dbReference>